<dbReference type="EMBL" id="AMZH03010372">
    <property type="protein sequence ID" value="RRT54872.1"/>
    <property type="molecule type" value="Genomic_DNA"/>
</dbReference>
<gene>
    <name evidence="1" type="ORF">B296_00017014</name>
</gene>
<evidence type="ECO:0000313" key="2">
    <source>
        <dbReference type="Proteomes" id="UP000287651"/>
    </source>
</evidence>
<dbReference type="AlphaFoldDB" id="A0A426YT24"/>
<name>A0A426YT24_ENSVE</name>
<organism evidence="1 2">
    <name type="scientific">Ensete ventricosum</name>
    <name type="common">Abyssinian banana</name>
    <name type="synonym">Musa ensete</name>
    <dbReference type="NCBI Taxonomy" id="4639"/>
    <lineage>
        <taxon>Eukaryota</taxon>
        <taxon>Viridiplantae</taxon>
        <taxon>Streptophyta</taxon>
        <taxon>Embryophyta</taxon>
        <taxon>Tracheophyta</taxon>
        <taxon>Spermatophyta</taxon>
        <taxon>Magnoliopsida</taxon>
        <taxon>Liliopsida</taxon>
        <taxon>Zingiberales</taxon>
        <taxon>Musaceae</taxon>
        <taxon>Ensete</taxon>
    </lineage>
</organism>
<protein>
    <submittedName>
        <fullName evidence="1">Uncharacterized protein</fullName>
    </submittedName>
</protein>
<sequence length="160" mass="17938">MVRVIGELDCFSAHICLRESDKSKDKAESTDREGRDADVRQRIVGPWAWQCHGMVRVTGELDRFSAHIRLREPSKSEDRAEGGTFVESSIPCSHGERALVVKGAEEVVERDEKAMTSPEGLSYPKSKVSVRKEVDSEERHIIVEADLLIAKEEMQMQGNG</sequence>
<evidence type="ECO:0000313" key="1">
    <source>
        <dbReference type="EMBL" id="RRT54872.1"/>
    </source>
</evidence>
<comment type="caution">
    <text evidence="1">The sequence shown here is derived from an EMBL/GenBank/DDBJ whole genome shotgun (WGS) entry which is preliminary data.</text>
</comment>
<proteinExistence type="predicted"/>
<accession>A0A426YT24</accession>
<dbReference type="Proteomes" id="UP000287651">
    <property type="component" value="Unassembled WGS sequence"/>
</dbReference>
<reference evidence="1 2" key="1">
    <citation type="journal article" date="2014" name="Agronomy (Basel)">
        <title>A Draft Genome Sequence for Ensete ventricosum, the Drought-Tolerant Tree Against Hunger.</title>
        <authorList>
            <person name="Harrison J."/>
            <person name="Moore K.A."/>
            <person name="Paszkiewicz K."/>
            <person name="Jones T."/>
            <person name="Grant M."/>
            <person name="Ambacheew D."/>
            <person name="Muzemil S."/>
            <person name="Studholme D.J."/>
        </authorList>
    </citation>
    <scope>NUCLEOTIDE SEQUENCE [LARGE SCALE GENOMIC DNA]</scope>
</reference>